<keyword evidence="1" id="KW-0547">Nucleotide-binding</keyword>
<dbReference type="GO" id="GO:0016879">
    <property type="term" value="F:ligase activity, forming carbon-nitrogen bonds"/>
    <property type="evidence" value="ECO:0007669"/>
    <property type="project" value="TreeGrafter"/>
</dbReference>
<feature type="domain" description="ATP-grasp" evidence="2">
    <location>
        <begin position="110"/>
        <end position="300"/>
    </location>
</feature>
<dbReference type="PANTHER" id="PTHR21621:SF0">
    <property type="entry name" value="BETA-CITRYLGLUTAMATE SYNTHASE B-RELATED"/>
    <property type="match status" value="1"/>
</dbReference>
<organism evidence="3 4">
    <name type="scientific">Thermomonospora umbrina</name>
    <dbReference type="NCBI Taxonomy" id="111806"/>
    <lineage>
        <taxon>Bacteria</taxon>
        <taxon>Bacillati</taxon>
        <taxon>Actinomycetota</taxon>
        <taxon>Actinomycetes</taxon>
        <taxon>Streptosporangiales</taxon>
        <taxon>Thermomonosporaceae</taxon>
        <taxon>Thermomonospora</taxon>
    </lineage>
</organism>
<proteinExistence type="predicted"/>
<keyword evidence="4" id="KW-1185">Reference proteome</keyword>
<dbReference type="PROSITE" id="PS50975">
    <property type="entry name" value="ATP_GRASP"/>
    <property type="match status" value="1"/>
</dbReference>
<gene>
    <name evidence="3" type="ORF">DFJ69_6125</name>
</gene>
<dbReference type="InterPro" id="IPR013651">
    <property type="entry name" value="ATP-grasp_RimK-type"/>
</dbReference>
<evidence type="ECO:0000313" key="4">
    <source>
        <dbReference type="Proteomes" id="UP000256661"/>
    </source>
</evidence>
<comment type="caution">
    <text evidence="3">The sequence shown here is derived from an EMBL/GenBank/DDBJ whole genome shotgun (WGS) entry which is preliminary data.</text>
</comment>
<evidence type="ECO:0000259" key="2">
    <source>
        <dbReference type="PROSITE" id="PS50975"/>
    </source>
</evidence>
<evidence type="ECO:0000313" key="3">
    <source>
        <dbReference type="EMBL" id="REF00574.1"/>
    </source>
</evidence>
<dbReference type="Gene3D" id="3.30.470.20">
    <property type="entry name" value="ATP-grasp fold, B domain"/>
    <property type="match status" value="1"/>
</dbReference>
<dbReference type="Pfam" id="PF08443">
    <property type="entry name" value="RimK"/>
    <property type="match status" value="1"/>
</dbReference>
<evidence type="ECO:0000256" key="1">
    <source>
        <dbReference type="PROSITE-ProRule" id="PRU00409"/>
    </source>
</evidence>
<dbReference type="GO" id="GO:0005737">
    <property type="term" value="C:cytoplasm"/>
    <property type="evidence" value="ECO:0007669"/>
    <property type="project" value="TreeGrafter"/>
</dbReference>
<dbReference type="Proteomes" id="UP000256661">
    <property type="component" value="Unassembled WGS sequence"/>
</dbReference>
<dbReference type="GO" id="GO:0046872">
    <property type="term" value="F:metal ion binding"/>
    <property type="evidence" value="ECO:0007669"/>
    <property type="project" value="InterPro"/>
</dbReference>
<dbReference type="RefSeq" id="WP_211328852.1">
    <property type="nucleotide sequence ID" value="NZ_QTTT01000001.1"/>
</dbReference>
<accession>A0A3D9T2I9</accession>
<dbReference type="AlphaFoldDB" id="A0A3D9T2I9"/>
<sequence>MTDHGSMEGSRDVLATAVRRLTSHPPVLLDARHFMTGGQGRVGAERGTLRLQAPGEVPVVNPAAVIIYEIPPAERRRFEDFQHLLHQHGTVSLGLDADAWRTATEKDRTAERFTLDGVPHMESITLSGPTEEQTIAAFGRLGRDVWARPTVGMGGDDVFHIRTDTQLRDAARHYAASGLNWLIARDAGNFNRDGRRHQFRVVVLDDHVIRACEHVQPDPDAPCNESRGAVSTLLDIDDLSPDIYQPAIAATKSLGLRFGGVDLAVENGGVVFEVNVHPAFGTLQALETVAVPYVQAHLDML</sequence>
<reference evidence="3 4" key="1">
    <citation type="submission" date="2018-08" db="EMBL/GenBank/DDBJ databases">
        <title>Sequencing the genomes of 1000 actinobacteria strains.</title>
        <authorList>
            <person name="Klenk H.-P."/>
        </authorList>
    </citation>
    <scope>NUCLEOTIDE SEQUENCE [LARGE SCALE GENOMIC DNA]</scope>
    <source>
        <strain evidence="3 4">DSM 43927</strain>
    </source>
</reference>
<dbReference type="InterPro" id="IPR011761">
    <property type="entry name" value="ATP-grasp"/>
</dbReference>
<dbReference type="EMBL" id="QTTT01000001">
    <property type="protein sequence ID" value="REF00574.1"/>
    <property type="molecule type" value="Genomic_DNA"/>
</dbReference>
<keyword evidence="1" id="KW-0067">ATP-binding</keyword>
<protein>
    <submittedName>
        <fullName evidence="3">RimK-like ATP-grasp domain-containing protein</fullName>
    </submittedName>
</protein>
<dbReference type="GO" id="GO:0005524">
    <property type="term" value="F:ATP binding"/>
    <property type="evidence" value="ECO:0007669"/>
    <property type="project" value="UniProtKB-UniRule"/>
</dbReference>
<dbReference type="PANTHER" id="PTHR21621">
    <property type="entry name" value="RIBOSOMAL PROTEIN S6 MODIFICATION PROTEIN"/>
    <property type="match status" value="1"/>
</dbReference>
<name>A0A3D9T2I9_9ACTN</name>
<dbReference type="SUPFAM" id="SSF56059">
    <property type="entry name" value="Glutathione synthetase ATP-binding domain-like"/>
    <property type="match status" value="1"/>
</dbReference>